<dbReference type="InterPro" id="IPR001647">
    <property type="entry name" value="HTH_TetR"/>
</dbReference>
<dbReference type="Pfam" id="PF00440">
    <property type="entry name" value="TetR_N"/>
    <property type="match status" value="1"/>
</dbReference>
<keyword evidence="3" id="KW-0804">Transcription</keyword>
<comment type="caution">
    <text evidence="6">The sequence shown here is derived from an EMBL/GenBank/DDBJ whole genome shotgun (WGS) entry which is preliminary data.</text>
</comment>
<evidence type="ECO:0000256" key="3">
    <source>
        <dbReference type="ARBA" id="ARBA00023163"/>
    </source>
</evidence>
<keyword evidence="7" id="KW-1185">Reference proteome</keyword>
<dbReference type="PANTHER" id="PTHR47506:SF6">
    <property type="entry name" value="HTH-TYPE TRANSCRIPTIONAL REPRESSOR NEMR"/>
    <property type="match status" value="1"/>
</dbReference>
<evidence type="ECO:0000256" key="2">
    <source>
        <dbReference type="ARBA" id="ARBA00023125"/>
    </source>
</evidence>
<gene>
    <name evidence="6" type="ORF">GCM10023351_14040</name>
</gene>
<evidence type="ECO:0000313" key="6">
    <source>
        <dbReference type="EMBL" id="GAA4771282.1"/>
    </source>
</evidence>
<dbReference type="SUPFAM" id="SSF48498">
    <property type="entry name" value="Tetracyclin repressor-like, C-terminal domain"/>
    <property type="match status" value="1"/>
</dbReference>
<feature type="DNA-binding region" description="H-T-H motif" evidence="4">
    <location>
        <begin position="31"/>
        <end position="50"/>
    </location>
</feature>
<proteinExistence type="predicted"/>
<reference evidence="7" key="1">
    <citation type="journal article" date="2019" name="Int. J. Syst. Evol. Microbiol.">
        <title>The Global Catalogue of Microorganisms (GCM) 10K type strain sequencing project: providing services to taxonomists for standard genome sequencing and annotation.</title>
        <authorList>
            <consortium name="The Broad Institute Genomics Platform"/>
            <consortium name="The Broad Institute Genome Sequencing Center for Infectious Disease"/>
            <person name="Wu L."/>
            <person name="Ma J."/>
        </authorList>
    </citation>
    <scope>NUCLEOTIDE SEQUENCE [LARGE SCALE GENOMIC DNA]</scope>
    <source>
        <strain evidence="7">JCM 18537</strain>
    </source>
</reference>
<evidence type="ECO:0000256" key="1">
    <source>
        <dbReference type="ARBA" id="ARBA00023015"/>
    </source>
</evidence>
<dbReference type="PRINTS" id="PR00455">
    <property type="entry name" value="HTHTETR"/>
</dbReference>
<dbReference type="Pfam" id="PF16925">
    <property type="entry name" value="TetR_C_13"/>
    <property type="match status" value="1"/>
</dbReference>
<sequence length="194" mass="20828">MTRTAKAELTRDAILATGEELIRAKGFTGVGLQEILATCGVPKGSFYHYFPSKEAFGVAVLERYVERYLAAVEALLADGGTAHERIRRLAEAWAGQAGEASAERCLVVKLSAEVSGYSEPLRETLDDGVRRLVALLAVTVAAGHADGSIPERRPAADLAASLYQLWLGAALVDRLRRDGEAFRSALLTTDILLS</sequence>
<dbReference type="PROSITE" id="PS50977">
    <property type="entry name" value="HTH_TETR_2"/>
    <property type="match status" value="1"/>
</dbReference>
<dbReference type="InterPro" id="IPR009057">
    <property type="entry name" value="Homeodomain-like_sf"/>
</dbReference>
<dbReference type="EMBL" id="BAABKO010000002">
    <property type="protein sequence ID" value="GAA4771282.1"/>
    <property type="molecule type" value="Genomic_DNA"/>
</dbReference>
<evidence type="ECO:0000256" key="4">
    <source>
        <dbReference type="PROSITE-ProRule" id="PRU00335"/>
    </source>
</evidence>
<evidence type="ECO:0000259" key="5">
    <source>
        <dbReference type="PROSITE" id="PS50977"/>
    </source>
</evidence>
<dbReference type="PANTHER" id="PTHR47506">
    <property type="entry name" value="TRANSCRIPTIONAL REGULATORY PROTEIN"/>
    <property type="match status" value="1"/>
</dbReference>
<dbReference type="SUPFAM" id="SSF46689">
    <property type="entry name" value="Homeodomain-like"/>
    <property type="match status" value="1"/>
</dbReference>
<feature type="domain" description="HTH tetR-type" evidence="5">
    <location>
        <begin position="8"/>
        <end position="68"/>
    </location>
</feature>
<dbReference type="RefSeq" id="WP_345437470.1">
    <property type="nucleotide sequence ID" value="NZ_BAABKO010000002.1"/>
</dbReference>
<dbReference type="InterPro" id="IPR036271">
    <property type="entry name" value="Tet_transcr_reg_TetR-rel_C_sf"/>
</dbReference>
<accession>A0ABP9A2Q1</accession>
<dbReference type="Proteomes" id="UP001501645">
    <property type="component" value="Unassembled WGS sequence"/>
</dbReference>
<keyword evidence="1" id="KW-0805">Transcription regulation</keyword>
<evidence type="ECO:0000313" key="7">
    <source>
        <dbReference type="Proteomes" id="UP001501645"/>
    </source>
</evidence>
<name>A0ABP9A2Q1_9MICO</name>
<organism evidence="6 7">
    <name type="scientific">Microbacterium gilvum</name>
    <dbReference type="NCBI Taxonomy" id="1336204"/>
    <lineage>
        <taxon>Bacteria</taxon>
        <taxon>Bacillati</taxon>
        <taxon>Actinomycetota</taxon>
        <taxon>Actinomycetes</taxon>
        <taxon>Micrococcales</taxon>
        <taxon>Microbacteriaceae</taxon>
        <taxon>Microbacterium</taxon>
    </lineage>
</organism>
<keyword evidence="2 4" id="KW-0238">DNA-binding</keyword>
<dbReference type="Gene3D" id="1.10.357.10">
    <property type="entry name" value="Tetracycline Repressor, domain 2"/>
    <property type="match status" value="1"/>
</dbReference>
<protein>
    <submittedName>
        <fullName evidence="6">TetR/AcrR family transcriptional regulator</fullName>
    </submittedName>
</protein>
<dbReference type="InterPro" id="IPR011075">
    <property type="entry name" value="TetR_C"/>
</dbReference>